<evidence type="ECO:0000313" key="2">
    <source>
        <dbReference type="Proteomes" id="UP000822688"/>
    </source>
</evidence>
<reference evidence="1" key="1">
    <citation type="submission" date="2020-06" db="EMBL/GenBank/DDBJ databases">
        <title>WGS assembly of Ceratodon purpureus strain R40.</title>
        <authorList>
            <person name="Carey S.B."/>
            <person name="Jenkins J."/>
            <person name="Shu S."/>
            <person name="Lovell J.T."/>
            <person name="Sreedasyam A."/>
            <person name="Maumus F."/>
            <person name="Tiley G.P."/>
            <person name="Fernandez-Pozo N."/>
            <person name="Barry K."/>
            <person name="Chen C."/>
            <person name="Wang M."/>
            <person name="Lipzen A."/>
            <person name="Daum C."/>
            <person name="Saski C.A."/>
            <person name="Payton A.C."/>
            <person name="Mcbreen J.C."/>
            <person name="Conrad R.E."/>
            <person name="Kollar L.M."/>
            <person name="Olsson S."/>
            <person name="Huttunen S."/>
            <person name="Landis J.B."/>
            <person name="Wickett N.J."/>
            <person name="Johnson M.G."/>
            <person name="Rensing S.A."/>
            <person name="Grimwood J."/>
            <person name="Schmutz J."/>
            <person name="Mcdaniel S.F."/>
        </authorList>
    </citation>
    <scope>NUCLEOTIDE SEQUENCE</scope>
    <source>
        <strain evidence="1">R40</strain>
    </source>
</reference>
<accession>A0A8T0HKI1</accession>
<dbReference type="AlphaFoldDB" id="A0A8T0HKI1"/>
<evidence type="ECO:0000313" key="1">
    <source>
        <dbReference type="EMBL" id="KAG0571320.1"/>
    </source>
</evidence>
<comment type="caution">
    <text evidence="1">The sequence shown here is derived from an EMBL/GenBank/DDBJ whole genome shotgun (WGS) entry which is preliminary data.</text>
</comment>
<dbReference type="Proteomes" id="UP000822688">
    <property type="component" value="Chromosome V"/>
</dbReference>
<sequence>MILTSLLQRLPMKSGTSLVTMRLCQRACKQTMPKGLWLRLRMSIAMCAWQQPKLLLQECMSFQQLLRNP</sequence>
<protein>
    <submittedName>
        <fullName evidence="1">Uncharacterized protein</fullName>
    </submittedName>
</protein>
<proteinExistence type="predicted"/>
<keyword evidence="2" id="KW-1185">Reference proteome</keyword>
<gene>
    <name evidence="1" type="ORF">KC19_VG002000</name>
</gene>
<name>A0A8T0HKI1_CERPU</name>
<dbReference type="EMBL" id="CM026426">
    <property type="protein sequence ID" value="KAG0571320.1"/>
    <property type="molecule type" value="Genomic_DNA"/>
</dbReference>
<organism evidence="1 2">
    <name type="scientific">Ceratodon purpureus</name>
    <name type="common">Fire moss</name>
    <name type="synonym">Dicranum purpureum</name>
    <dbReference type="NCBI Taxonomy" id="3225"/>
    <lineage>
        <taxon>Eukaryota</taxon>
        <taxon>Viridiplantae</taxon>
        <taxon>Streptophyta</taxon>
        <taxon>Embryophyta</taxon>
        <taxon>Bryophyta</taxon>
        <taxon>Bryophytina</taxon>
        <taxon>Bryopsida</taxon>
        <taxon>Dicranidae</taxon>
        <taxon>Pseudoditrichales</taxon>
        <taxon>Ditrichaceae</taxon>
        <taxon>Ceratodon</taxon>
    </lineage>
</organism>